<name>A0A7W9CB28_9MICO</name>
<evidence type="ECO:0000313" key="3">
    <source>
        <dbReference type="Proteomes" id="UP000517712"/>
    </source>
</evidence>
<proteinExistence type="predicted"/>
<evidence type="ECO:0000313" key="2">
    <source>
        <dbReference type="EMBL" id="MBB5741917.1"/>
    </source>
</evidence>
<dbReference type="RefSeq" id="WP_206706093.1">
    <property type="nucleotide sequence ID" value="NZ_BAAAPG010000004.1"/>
</dbReference>
<keyword evidence="1" id="KW-0472">Membrane</keyword>
<feature type="transmembrane region" description="Helical" evidence="1">
    <location>
        <begin position="37"/>
        <end position="58"/>
    </location>
</feature>
<gene>
    <name evidence="2" type="ORF">HD600_000414</name>
</gene>
<evidence type="ECO:0000256" key="1">
    <source>
        <dbReference type="SAM" id="Phobius"/>
    </source>
</evidence>
<protein>
    <submittedName>
        <fullName evidence="2">Uncharacterized protein</fullName>
    </submittedName>
</protein>
<dbReference type="Proteomes" id="UP000517712">
    <property type="component" value="Unassembled WGS sequence"/>
</dbReference>
<comment type="caution">
    <text evidence="2">The sequence shown here is derived from an EMBL/GenBank/DDBJ whole genome shotgun (WGS) entry which is preliminary data.</text>
</comment>
<organism evidence="2 3">
    <name type="scientific">Microbacterium ginsengiterrae</name>
    <dbReference type="NCBI Taxonomy" id="546115"/>
    <lineage>
        <taxon>Bacteria</taxon>
        <taxon>Bacillati</taxon>
        <taxon>Actinomycetota</taxon>
        <taxon>Actinomycetes</taxon>
        <taxon>Micrococcales</taxon>
        <taxon>Microbacteriaceae</taxon>
        <taxon>Microbacterium</taxon>
    </lineage>
</organism>
<keyword evidence="1" id="KW-0812">Transmembrane</keyword>
<feature type="transmembrane region" description="Helical" evidence="1">
    <location>
        <begin position="65"/>
        <end position="90"/>
    </location>
</feature>
<keyword evidence="1" id="KW-1133">Transmembrane helix</keyword>
<keyword evidence="3" id="KW-1185">Reference proteome</keyword>
<dbReference type="AlphaFoldDB" id="A0A7W9CB28"/>
<sequence length="140" mass="14662">MNNFNTLQWPLIIGLGALALIRPLVRIVEHQLGADLGAAAPVIITLIISAIWIAVVGLSKTHYPVLTLLFTGLTYAVLSIILSGILSPIIDGRLDGPLANPIAIVPVLLINALWGLAAGGLALLIQRLRGVKAAETIEGP</sequence>
<feature type="transmembrane region" description="Helical" evidence="1">
    <location>
        <begin position="102"/>
        <end position="125"/>
    </location>
</feature>
<reference evidence="2 3" key="1">
    <citation type="submission" date="2020-08" db="EMBL/GenBank/DDBJ databases">
        <title>Sequencing the genomes of 1000 actinobacteria strains.</title>
        <authorList>
            <person name="Klenk H.-P."/>
        </authorList>
    </citation>
    <scope>NUCLEOTIDE SEQUENCE [LARGE SCALE GENOMIC DNA]</scope>
    <source>
        <strain evidence="2 3">DSM 24823</strain>
    </source>
</reference>
<dbReference type="EMBL" id="JACHMU010000001">
    <property type="protein sequence ID" value="MBB5741917.1"/>
    <property type="molecule type" value="Genomic_DNA"/>
</dbReference>
<feature type="transmembrane region" description="Helical" evidence="1">
    <location>
        <begin position="7"/>
        <end position="25"/>
    </location>
</feature>
<accession>A0A7W9CB28</accession>